<feature type="region of interest" description="Disordered" evidence="1">
    <location>
        <begin position="22"/>
        <end position="43"/>
    </location>
</feature>
<organism evidence="2 3">
    <name type="scientific">Candidatus Berkelbacteria bacterium RIFCSPHIGHO2_12_FULL_36_9</name>
    <dbReference type="NCBI Taxonomy" id="1797469"/>
    <lineage>
        <taxon>Bacteria</taxon>
        <taxon>Candidatus Berkelbacteria</taxon>
    </lineage>
</organism>
<sequence>MGGFGASTFALIVSWLVHEAEKQTGEKRGRAEKGVAGKKVPPARARNQSVLGFCWKKVRTSFNKHHHPSLKLRMASHP</sequence>
<name>A0A1F5EJ22_9BACT</name>
<comment type="caution">
    <text evidence="2">The sequence shown here is derived from an EMBL/GenBank/DDBJ whole genome shotgun (WGS) entry which is preliminary data.</text>
</comment>
<evidence type="ECO:0000313" key="3">
    <source>
        <dbReference type="Proteomes" id="UP000176451"/>
    </source>
</evidence>
<dbReference type="Proteomes" id="UP000176451">
    <property type="component" value="Unassembled WGS sequence"/>
</dbReference>
<protein>
    <submittedName>
        <fullName evidence="2">Uncharacterized protein</fullName>
    </submittedName>
</protein>
<dbReference type="STRING" id="1797469.A3F08_00645"/>
<evidence type="ECO:0000313" key="2">
    <source>
        <dbReference type="EMBL" id="OGD67381.1"/>
    </source>
</evidence>
<evidence type="ECO:0000256" key="1">
    <source>
        <dbReference type="SAM" id="MobiDB-lite"/>
    </source>
</evidence>
<accession>A0A1F5EJ22</accession>
<reference evidence="2 3" key="1">
    <citation type="journal article" date="2016" name="Nat. Commun.">
        <title>Thousands of microbial genomes shed light on interconnected biogeochemical processes in an aquifer system.</title>
        <authorList>
            <person name="Anantharaman K."/>
            <person name="Brown C.T."/>
            <person name="Hug L.A."/>
            <person name="Sharon I."/>
            <person name="Castelle C.J."/>
            <person name="Probst A.J."/>
            <person name="Thomas B.C."/>
            <person name="Singh A."/>
            <person name="Wilkins M.J."/>
            <person name="Karaoz U."/>
            <person name="Brodie E.L."/>
            <person name="Williams K.H."/>
            <person name="Hubbard S.S."/>
            <person name="Banfield J.F."/>
        </authorList>
    </citation>
    <scope>NUCLEOTIDE SEQUENCE [LARGE SCALE GENOMIC DNA]</scope>
</reference>
<dbReference type="EMBL" id="MEZV01000015">
    <property type="protein sequence ID" value="OGD67381.1"/>
    <property type="molecule type" value="Genomic_DNA"/>
</dbReference>
<feature type="compositionally biased region" description="Basic and acidic residues" evidence="1">
    <location>
        <begin position="22"/>
        <end position="35"/>
    </location>
</feature>
<gene>
    <name evidence="2" type="ORF">A3F08_00645</name>
</gene>
<proteinExistence type="predicted"/>
<dbReference type="AlphaFoldDB" id="A0A1F5EJ22"/>